<sequence>MLNLLFLVCLCPAASALAGHFLWLVLAHLLLVVFTIIPQIIVPFATGLFNENERGKVLGSVAFGLVCGITQIKKRSLINLDTYLRV</sequence>
<dbReference type="Proteomes" id="UP000196877">
    <property type="component" value="Chromosome"/>
</dbReference>
<organism evidence="2 3">
    <name type="scientific">Bacillus sonorensis</name>
    <dbReference type="NCBI Taxonomy" id="119858"/>
    <lineage>
        <taxon>Bacteria</taxon>
        <taxon>Bacillati</taxon>
        <taxon>Bacillota</taxon>
        <taxon>Bacilli</taxon>
        <taxon>Bacillales</taxon>
        <taxon>Bacillaceae</taxon>
        <taxon>Bacillus</taxon>
    </lineage>
</organism>
<feature type="transmembrane region" description="Helical" evidence="1">
    <location>
        <begin position="26"/>
        <end position="49"/>
    </location>
</feature>
<proteinExistence type="predicted"/>
<protein>
    <submittedName>
        <fullName evidence="2">Uncharacterized protein</fullName>
    </submittedName>
</protein>
<dbReference type="RefSeq" id="WP_006637745.1">
    <property type="nucleotide sequence ID" value="NZ_BORD01000003.1"/>
</dbReference>
<reference evidence="2 3" key="1">
    <citation type="submission" date="2017-06" db="EMBL/GenBank/DDBJ databases">
        <title>Genome sequence of Bacillus sonorensis strain SRCM101395.</title>
        <authorList>
            <person name="Cho S.H."/>
        </authorList>
    </citation>
    <scope>NUCLEOTIDE SEQUENCE [LARGE SCALE GENOMIC DNA]</scope>
    <source>
        <strain evidence="2 3">SRCM101395</strain>
    </source>
</reference>
<accession>A0ABN5AGF4</accession>
<keyword evidence="1" id="KW-0812">Transmembrane</keyword>
<keyword evidence="3" id="KW-1185">Reference proteome</keyword>
<evidence type="ECO:0000313" key="2">
    <source>
        <dbReference type="EMBL" id="ASB88174.1"/>
    </source>
</evidence>
<name>A0ABN5AGF4_9BACI</name>
<evidence type="ECO:0000256" key="1">
    <source>
        <dbReference type="SAM" id="Phobius"/>
    </source>
</evidence>
<keyword evidence="1" id="KW-1133">Transmembrane helix</keyword>
<gene>
    <name evidence="2" type="ORF">S101395_01665</name>
</gene>
<keyword evidence="1" id="KW-0472">Membrane</keyword>
<evidence type="ECO:0000313" key="3">
    <source>
        <dbReference type="Proteomes" id="UP000196877"/>
    </source>
</evidence>
<dbReference type="GeneID" id="92854316"/>
<dbReference type="EMBL" id="CP021920">
    <property type="protein sequence ID" value="ASB88174.1"/>
    <property type="molecule type" value="Genomic_DNA"/>
</dbReference>